<comment type="caution">
    <text evidence="1">The sequence shown here is derived from an EMBL/GenBank/DDBJ whole genome shotgun (WGS) entry which is preliminary data.</text>
</comment>
<organism evidence="1 2">
    <name type="scientific">Haemophilus haemolyticus</name>
    <dbReference type="NCBI Taxonomy" id="726"/>
    <lineage>
        <taxon>Bacteria</taxon>
        <taxon>Pseudomonadati</taxon>
        <taxon>Pseudomonadota</taxon>
        <taxon>Gammaproteobacteria</taxon>
        <taxon>Pasteurellales</taxon>
        <taxon>Pasteurellaceae</taxon>
        <taxon>Haemophilus</taxon>
    </lineage>
</organism>
<reference evidence="1 2" key="1">
    <citation type="submission" date="2019-01" db="EMBL/GenBank/DDBJ databases">
        <title>Comparative genomic analysis identifies haemin-independent Haemophilus haemolyticus: a formal re-classification of Haemophilus intermedius.</title>
        <authorList>
            <person name="Harris T.M."/>
            <person name="Price E.P."/>
            <person name="Sarovich D.S."/>
            <person name="Norskov-Lauritsen N."/>
            <person name="Beissbarth J."/>
            <person name="Chang A.B."/>
            <person name="Smith-Vaughan H.C."/>
        </authorList>
    </citation>
    <scope>NUCLEOTIDE SEQUENCE [LARGE SCALE GENOMIC DNA]</scope>
    <source>
        <strain evidence="1 2">CCUG 15949</strain>
    </source>
</reference>
<proteinExistence type="predicted"/>
<dbReference type="Proteomes" id="UP000318353">
    <property type="component" value="Unassembled WGS sequence"/>
</dbReference>
<accession>A0ABY2YN32</accession>
<sequence length="72" mass="8361">MMGQVSVYRQYPFKASANKNEKHNKKYKVQVSQYIDMLTQDVVKIRKKGKKPLKESEKVAEIKDIKASIGLF</sequence>
<protein>
    <submittedName>
        <fullName evidence="1">Uncharacterized protein</fullName>
    </submittedName>
</protein>
<dbReference type="EMBL" id="SDPH01000039">
    <property type="protein sequence ID" value="TPH03166.1"/>
    <property type="molecule type" value="Genomic_DNA"/>
</dbReference>
<gene>
    <name evidence="1" type="ORF">EUX50_07430</name>
</gene>
<evidence type="ECO:0000313" key="2">
    <source>
        <dbReference type="Proteomes" id="UP000318353"/>
    </source>
</evidence>
<keyword evidence="2" id="KW-1185">Reference proteome</keyword>
<name>A0ABY2YN32_HAEHA</name>
<evidence type="ECO:0000313" key="1">
    <source>
        <dbReference type="EMBL" id="TPH03166.1"/>
    </source>
</evidence>